<feature type="domain" description="Aldehyde oxidase/xanthine dehydrogenase a/b hammerhead" evidence="3">
    <location>
        <begin position="22"/>
        <end position="132"/>
    </location>
</feature>
<evidence type="ECO:0000259" key="3">
    <source>
        <dbReference type="SMART" id="SM01008"/>
    </source>
</evidence>
<dbReference type="SMART" id="SM01008">
    <property type="entry name" value="Ald_Xan_dh_C"/>
    <property type="match status" value="1"/>
</dbReference>
<evidence type="ECO:0000256" key="2">
    <source>
        <dbReference type="ARBA" id="ARBA00023002"/>
    </source>
</evidence>
<evidence type="ECO:0000313" key="5">
    <source>
        <dbReference type="Proteomes" id="UP000769766"/>
    </source>
</evidence>
<dbReference type="InterPro" id="IPR008274">
    <property type="entry name" value="AldOxase/xan_DH_MoCoBD1"/>
</dbReference>
<proteinExistence type="predicted"/>
<dbReference type="Pfam" id="PF01315">
    <property type="entry name" value="Ald_Xan_dh_C"/>
    <property type="match status" value="1"/>
</dbReference>
<dbReference type="SUPFAM" id="SSF56003">
    <property type="entry name" value="Molybdenum cofactor-binding domain"/>
    <property type="match status" value="1"/>
</dbReference>
<organism evidence="4 5">
    <name type="scientific">Tectimicrobiota bacterium</name>
    <dbReference type="NCBI Taxonomy" id="2528274"/>
    <lineage>
        <taxon>Bacteria</taxon>
        <taxon>Pseudomonadati</taxon>
        <taxon>Nitrospinota/Tectimicrobiota group</taxon>
        <taxon>Candidatus Tectimicrobiota</taxon>
    </lineage>
</organism>
<keyword evidence="2" id="KW-0560">Oxidoreductase</keyword>
<dbReference type="GO" id="GO:0005506">
    <property type="term" value="F:iron ion binding"/>
    <property type="evidence" value="ECO:0007669"/>
    <property type="project" value="InterPro"/>
</dbReference>
<dbReference type="InterPro" id="IPR000674">
    <property type="entry name" value="Ald_Oxase/Xan_DH_a/b"/>
</dbReference>
<gene>
    <name evidence="4" type="ORF">HYY20_03080</name>
</gene>
<dbReference type="AlphaFoldDB" id="A0A932FW17"/>
<dbReference type="Pfam" id="PF02738">
    <property type="entry name" value="MoCoBD_1"/>
    <property type="match status" value="1"/>
</dbReference>
<dbReference type="InterPro" id="IPR016208">
    <property type="entry name" value="Ald_Oxase/xanthine_DH-like"/>
</dbReference>
<dbReference type="Gene3D" id="3.90.1170.50">
    <property type="entry name" value="Aldehyde oxidase/xanthine dehydrogenase, a/b hammerhead"/>
    <property type="match status" value="1"/>
</dbReference>
<keyword evidence="1" id="KW-0500">Molybdenum</keyword>
<dbReference type="InterPro" id="IPR037165">
    <property type="entry name" value="AldOxase/xan_DH_Mopterin-bd_sf"/>
</dbReference>
<reference evidence="4" key="1">
    <citation type="submission" date="2020-07" db="EMBL/GenBank/DDBJ databases">
        <title>Huge and variable diversity of episymbiotic CPR bacteria and DPANN archaea in groundwater ecosystems.</title>
        <authorList>
            <person name="He C.Y."/>
            <person name="Keren R."/>
            <person name="Whittaker M."/>
            <person name="Farag I.F."/>
            <person name="Doudna J."/>
            <person name="Cate J.H.D."/>
            <person name="Banfield J.F."/>
        </authorList>
    </citation>
    <scope>NUCLEOTIDE SEQUENCE</scope>
    <source>
        <strain evidence="4">NC_groundwater_672_Ag_B-0.1um_62_36</strain>
    </source>
</reference>
<dbReference type="PANTHER" id="PTHR11908">
    <property type="entry name" value="XANTHINE DEHYDROGENASE"/>
    <property type="match status" value="1"/>
</dbReference>
<sequence>MPSDYAYIGKSLPGVDAPAKARGEARYTGDLGLPGMLHARILRSPIPHGRIVRIDTARAAATPGVVAVITGQDCPNSPVGTWLNLPKIFDQYILAKEKVRYVGEEIAAVVAEDEDTAAEAIEKIVPELEALPAVFDPEEALKEGAPLVHAAKERNISIRWAQAHGDVVAGFQKARVVREDRFKTQAVSHVALEPHVTLAHYENHQLTVWSSTQVPFYVSRALSIALQLPEERIRVIKPFVGGGFGGKTETYGNEFIAAFLAMVTGRPVRLSFTREEVFLGTRRRHPMILDVKTGVDAEGILTACDCRVIADGGAYTGYGLTPLILAYTFINLPFRIPALKFEGYRVFTNLPISGAQRGFGGIQPRFALESQLDMLAEALGMDPVEIRLKNCIQPGEKLPSNHQIRSCGLRECIEETARISGWQEKRGKLPRGRGIGIGCYGFVSGAALHRLEPHLPHSETSIRIQEDGQVEVFSGAADIGQGSDTLILQIVAEELGIPPSSIRLVAADTRLTRPDMGSYSSRVTLMAGKATQNAAVNVKEKLFAVAAEKLEVTPADLVARGGQVQIAQTPQYGLSFGEVAQLACREAGGPIQGVGTYSPEPGTFMSPTFSFGANVAEVEVDLETGKVRVLKVWGTHDCGVAINPLAVTGQVEGAIGMGLGQALLEEMGFQGGQTFQADLIAYPIPTAFEVPEIETICVPTEDPVGPFGAKEAGEGTSLPIVAAIANAIHDAIGLRCFELPIRPETVLQR</sequence>
<name>A0A932FW17_UNCTE</name>
<comment type="caution">
    <text evidence="4">The sequence shown here is derived from an EMBL/GenBank/DDBJ whole genome shotgun (WGS) entry which is preliminary data.</text>
</comment>
<dbReference type="InterPro" id="IPR036856">
    <property type="entry name" value="Ald_Oxase/Xan_DH_a/b_sf"/>
</dbReference>
<evidence type="ECO:0000256" key="1">
    <source>
        <dbReference type="ARBA" id="ARBA00022505"/>
    </source>
</evidence>
<accession>A0A932FW17</accession>
<dbReference type="GO" id="GO:0016491">
    <property type="term" value="F:oxidoreductase activity"/>
    <property type="evidence" value="ECO:0007669"/>
    <property type="project" value="UniProtKB-KW"/>
</dbReference>
<dbReference type="SUPFAM" id="SSF54665">
    <property type="entry name" value="CO dehydrogenase molybdoprotein N-domain-like"/>
    <property type="match status" value="1"/>
</dbReference>
<dbReference type="Proteomes" id="UP000769766">
    <property type="component" value="Unassembled WGS sequence"/>
</dbReference>
<protein>
    <submittedName>
        <fullName evidence="4">Molybdopterin-dependent oxidoreductase</fullName>
    </submittedName>
</protein>
<dbReference type="PANTHER" id="PTHR11908:SF132">
    <property type="entry name" value="ALDEHYDE OXIDASE 1-RELATED"/>
    <property type="match status" value="1"/>
</dbReference>
<dbReference type="Gene3D" id="3.30.365.10">
    <property type="entry name" value="Aldehyde oxidase/xanthine dehydrogenase, molybdopterin binding domain"/>
    <property type="match status" value="4"/>
</dbReference>
<evidence type="ECO:0000313" key="4">
    <source>
        <dbReference type="EMBL" id="MBI2875847.1"/>
    </source>
</evidence>
<dbReference type="InterPro" id="IPR046867">
    <property type="entry name" value="AldOxase/xan_DH_MoCoBD2"/>
</dbReference>
<dbReference type="Pfam" id="PF20256">
    <property type="entry name" value="MoCoBD_2"/>
    <property type="match status" value="1"/>
</dbReference>
<dbReference type="EMBL" id="JACPRF010000092">
    <property type="protein sequence ID" value="MBI2875847.1"/>
    <property type="molecule type" value="Genomic_DNA"/>
</dbReference>